<protein>
    <recommendedName>
        <fullName evidence="11">ATP synthase subunit a</fullName>
    </recommendedName>
</protein>
<feature type="transmembrane region" description="Helical" evidence="12">
    <location>
        <begin position="143"/>
        <end position="165"/>
    </location>
</feature>
<feature type="transmembrane region" description="Helical" evidence="12">
    <location>
        <begin position="205"/>
        <end position="225"/>
    </location>
</feature>
<evidence type="ECO:0000256" key="8">
    <source>
        <dbReference type="ARBA" id="ARBA00023065"/>
    </source>
</evidence>
<evidence type="ECO:0000256" key="11">
    <source>
        <dbReference type="RuleBase" id="RU004450"/>
    </source>
</evidence>
<dbReference type="InterPro" id="IPR035908">
    <property type="entry name" value="F0_ATP_A_sf"/>
</dbReference>
<dbReference type="NCBIfam" id="TIGR01131">
    <property type="entry name" value="ATP_synt_6_or_A"/>
    <property type="match status" value="1"/>
</dbReference>
<evidence type="ECO:0000256" key="4">
    <source>
        <dbReference type="ARBA" id="ARBA00022547"/>
    </source>
</evidence>
<evidence type="ECO:0000256" key="1">
    <source>
        <dbReference type="ARBA" id="ARBA00004141"/>
    </source>
</evidence>
<dbReference type="InterPro" id="IPR000568">
    <property type="entry name" value="ATP_synth_F0_asu"/>
</dbReference>
<keyword evidence="4" id="KW-0138">CF(0)</keyword>
<accession>A0A1L3N1Y3</accession>
<keyword evidence="7 12" id="KW-1133">Transmembrane helix</keyword>
<dbReference type="GO" id="GO:0045259">
    <property type="term" value="C:proton-transporting ATP synthase complex"/>
    <property type="evidence" value="ECO:0007669"/>
    <property type="project" value="UniProtKB-KW"/>
</dbReference>
<sequence length="242" mass="27470">MLTDIFSSFDDNNQVFMSLYILMWLFSLVVIIIFSSSFWMWSPRWSSFINLFKSLPSSQVFRSFGVSMGGFMNILISVFLLIVFMNLSGLIPYVFSPTSHLAISFSFGLPLWLALILSAIFFNPSSVVASMLPMGAPSFLNPFLVLIETVSITVRPITLSVRLVANMSAGHIFLALMGNYLMTSLFVSSFFSMLFLLCIQIMYTIFEFGISIIQAHIFCLLITLYSDEHPHYMSINIFKIYT</sequence>
<geneLocation type="mitochondrion" evidence="13"/>
<keyword evidence="3" id="KW-0813">Transport</keyword>
<feature type="transmembrane region" description="Helical" evidence="12">
    <location>
        <begin position="101"/>
        <end position="122"/>
    </location>
</feature>
<dbReference type="SUPFAM" id="SSF81336">
    <property type="entry name" value="F1F0 ATP synthase subunit A"/>
    <property type="match status" value="1"/>
</dbReference>
<keyword evidence="9 12" id="KW-0472">Membrane</keyword>
<dbReference type="PROSITE" id="PS00449">
    <property type="entry name" value="ATPASE_A"/>
    <property type="match status" value="1"/>
</dbReference>
<evidence type="ECO:0000256" key="7">
    <source>
        <dbReference type="ARBA" id="ARBA00022989"/>
    </source>
</evidence>
<evidence type="ECO:0000256" key="6">
    <source>
        <dbReference type="ARBA" id="ARBA00022781"/>
    </source>
</evidence>
<dbReference type="Gene3D" id="1.20.120.220">
    <property type="entry name" value="ATP synthase, F0 complex, subunit A"/>
    <property type="match status" value="1"/>
</dbReference>
<evidence type="ECO:0000256" key="12">
    <source>
        <dbReference type="SAM" id="Phobius"/>
    </source>
</evidence>
<comment type="subcellular location">
    <subcellularLocation>
        <location evidence="1">Membrane</location>
        <topology evidence="1">Multi-pass membrane protein</topology>
    </subcellularLocation>
    <subcellularLocation>
        <location evidence="11">Mitochondrion inner membrane</location>
        <topology evidence="11">Multi-pass membrane protein</topology>
    </subcellularLocation>
</comment>
<dbReference type="InterPro" id="IPR045083">
    <property type="entry name" value="ATP_synth_F0_asu_bact/mt"/>
</dbReference>
<keyword evidence="5 12" id="KW-0812">Transmembrane</keyword>
<keyword evidence="13" id="KW-0496">Mitochondrion</keyword>
<evidence type="ECO:0000313" key="13">
    <source>
        <dbReference type="EMBL" id="APH08699.1"/>
    </source>
</evidence>
<comment type="similarity">
    <text evidence="2">Belongs to the ATPase A chain family.</text>
</comment>
<dbReference type="Pfam" id="PF00119">
    <property type="entry name" value="ATP-synt_A"/>
    <property type="match status" value="1"/>
</dbReference>
<organism evidence="13">
    <name type="scientific">Pygmaeconus traillii</name>
    <dbReference type="NCBI Taxonomy" id="1917173"/>
    <lineage>
        <taxon>Eukaryota</taxon>
        <taxon>Metazoa</taxon>
        <taxon>Spiralia</taxon>
        <taxon>Lophotrochozoa</taxon>
        <taxon>Mollusca</taxon>
        <taxon>Gastropoda</taxon>
        <taxon>Caenogastropoda</taxon>
        <taxon>Neogastropoda</taxon>
        <taxon>Conoidea</taxon>
        <taxon>Conidae</taxon>
        <taxon>Pygmaeconus</taxon>
    </lineage>
</organism>
<keyword evidence="8" id="KW-0406">Ion transport</keyword>
<dbReference type="PANTHER" id="PTHR11410:SF0">
    <property type="entry name" value="ATP SYNTHASE SUBUNIT A"/>
    <property type="match status" value="1"/>
</dbReference>
<dbReference type="AlphaFoldDB" id="A0A1L3N1Y3"/>
<proteinExistence type="inferred from homology"/>
<feature type="transmembrane region" description="Helical" evidence="12">
    <location>
        <begin position="71"/>
        <end position="95"/>
    </location>
</feature>
<feature type="transmembrane region" description="Helical" evidence="12">
    <location>
        <begin position="20"/>
        <end position="41"/>
    </location>
</feature>
<name>A0A1L3N1Y3_9COND</name>
<gene>
    <name evidence="13" type="primary">ATP6</name>
</gene>
<keyword evidence="10" id="KW-0066">ATP synthesis</keyword>
<dbReference type="CDD" id="cd00310">
    <property type="entry name" value="ATP-synt_Fo_a_6"/>
    <property type="match status" value="1"/>
</dbReference>
<evidence type="ECO:0000256" key="5">
    <source>
        <dbReference type="ARBA" id="ARBA00022692"/>
    </source>
</evidence>
<reference evidence="13" key="1">
    <citation type="journal article" date="2016" name="Mol. Phylogenet. Evol.">
        <title>Beyond Conus: Phylogenetic relationships of Conidae based on complete mitochondrial genomes.</title>
        <authorList>
            <person name="Uribe J.E."/>
            <person name="Puillandre N."/>
            <person name="Zardoya R."/>
        </authorList>
    </citation>
    <scope>NUCLEOTIDE SEQUENCE</scope>
</reference>
<dbReference type="InterPro" id="IPR023011">
    <property type="entry name" value="ATP_synth_F0_asu_AS"/>
</dbReference>
<evidence type="ECO:0000256" key="3">
    <source>
        <dbReference type="ARBA" id="ARBA00022448"/>
    </source>
</evidence>
<evidence type="ECO:0000256" key="9">
    <source>
        <dbReference type="ARBA" id="ARBA00023136"/>
    </source>
</evidence>
<dbReference type="PANTHER" id="PTHR11410">
    <property type="entry name" value="ATP SYNTHASE SUBUNIT A"/>
    <property type="match status" value="1"/>
</dbReference>
<feature type="transmembrane region" description="Helical" evidence="12">
    <location>
        <begin position="171"/>
        <end position="198"/>
    </location>
</feature>
<evidence type="ECO:0000256" key="2">
    <source>
        <dbReference type="ARBA" id="ARBA00006810"/>
    </source>
</evidence>
<dbReference type="PRINTS" id="PR00123">
    <property type="entry name" value="ATPASEA"/>
</dbReference>
<dbReference type="GO" id="GO:0005743">
    <property type="term" value="C:mitochondrial inner membrane"/>
    <property type="evidence" value="ECO:0007669"/>
    <property type="project" value="UniProtKB-SubCell"/>
</dbReference>
<keyword evidence="6" id="KW-0375">Hydrogen ion transport</keyword>
<dbReference type="GO" id="GO:0046933">
    <property type="term" value="F:proton-transporting ATP synthase activity, rotational mechanism"/>
    <property type="evidence" value="ECO:0007669"/>
    <property type="project" value="TreeGrafter"/>
</dbReference>
<dbReference type="EMBL" id="KX263257">
    <property type="protein sequence ID" value="APH08699.1"/>
    <property type="molecule type" value="Genomic_DNA"/>
</dbReference>
<evidence type="ECO:0000256" key="10">
    <source>
        <dbReference type="ARBA" id="ARBA00023310"/>
    </source>
</evidence>